<dbReference type="InterPro" id="IPR006015">
    <property type="entry name" value="Universal_stress_UspA"/>
</dbReference>
<proteinExistence type="inferred from homology"/>
<dbReference type="AlphaFoldDB" id="A0A6C2CD91"/>
<dbReference type="SUPFAM" id="SSF52402">
    <property type="entry name" value="Adenine nucleotide alpha hydrolases-like"/>
    <property type="match status" value="1"/>
</dbReference>
<organism evidence="3 4">
    <name type="scientific">Zoogloea oleivorans</name>
    <dbReference type="NCBI Taxonomy" id="1552750"/>
    <lineage>
        <taxon>Bacteria</taxon>
        <taxon>Pseudomonadati</taxon>
        <taxon>Pseudomonadota</taxon>
        <taxon>Betaproteobacteria</taxon>
        <taxon>Rhodocyclales</taxon>
        <taxon>Zoogloeaceae</taxon>
        <taxon>Zoogloea</taxon>
    </lineage>
</organism>
<dbReference type="CDD" id="cd00293">
    <property type="entry name" value="USP-like"/>
    <property type="match status" value="1"/>
</dbReference>
<dbReference type="Proteomes" id="UP000389128">
    <property type="component" value="Unassembled WGS sequence"/>
</dbReference>
<evidence type="ECO:0000256" key="1">
    <source>
        <dbReference type="ARBA" id="ARBA00008791"/>
    </source>
</evidence>
<dbReference type="Pfam" id="PF00582">
    <property type="entry name" value="Usp"/>
    <property type="match status" value="1"/>
</dbReference>
<evidence type="ECO:0000259" key="2">
    <source>
        <dbReference type="Pfam" id="PF00582"/>
    </source>
</evidence>
<comment type="caution">
    <text evidence="3">The sequence shown here is derived from an EMBL/GenBank/DDBJ whole genome shotgun (WGS) entry which is preliminary data.</text>
</comment>
<keyword evidence="4" id="KW-1185">Reference proteome</keyword>
<accession>A0A6C2CD91</accession>
<comment type="similarity">
    <text evidence="1">Belongs to the universal stress protein A family.</text>
</comment>
<dbReference type="PANTHER" id="PTHR46268:SF6">
    <property type="entry name" value="UNIVERSAL STRESS PROTEIN UP12"/>
    <property type="match status" value="1"/>
</dbReference>
<dbReference type="EMBL" id="SDKK01000036">
    <property type="protein sequence ID" value="TYC51908.1"/>
    <property type="molecule type" value="Genomic_DNA"/>
</dbReference>
<name>A0A6C2CD91_9RHOO</name>
<dbReference type="InterPro" id="IPR014729">
    <property type="entry name" value="Rossmann-like_a/b/a_fold"/>
</dbReference>
<evidence type="ECO:0000313" key="3">
    <source>
        <dbReference type="EMBL" id="TYC51908.1"/>
    </source>
</evidence>
<evidence type="ECO:0000313" key="4">
    <source>
        <dbReference type="Proteomes" id="UP000389128"/>
    </source>
</evidence>
<dbReference type="OrthoDB" id="5512223at2"/>
<dbReference type="RefSeq" id="WP_148581466.1">
    <property type="nucleotide sequence ID" value="NZ_SDKK01000036.1"/>
</dbReference>
<gene>
    <name evidence="3" type="ORF">ETQ85_23405</name>
</gene>
<feature type="domain" description="UspA" evidence="2">
    <location>
        <begin position="2"/>
        <end position="142"/>
    </location>
</feature>
<protein>
    <submittedName>
        <fullName evidence="3">Universal stress protein</fullName>
    </submittedName>
</protein>
<dbReference type="InterPro" id="IPR006016">
    <property type="entry name" value="UspA"/>
</dbReference>
<dbReference type="PANTHER" id="PTHR46268">
    <property type="entry name" value="STRESS RESPONSE PROTEIN NHAX"/>
    <property type="match status" value="1"/>
</dbReference>
<sequence>MTRILFPVDGSDLSVQVAGALPARLAVYQGPVEIHLLNVQRPVHRDVGQFLAHDGLQALHREEGLKALAAEQAALEAAGLLPLLHVVVDDQPAEAIVRFAREHGFDQIVMGSHGRGALASLLLDSVSAEVIRLADIPVTLIK</sequence>
<reference evidence="3 4" key="1">
    <citation type="submission" date="2019-01" db="EMBL/GenBank/DDBJ databases">
        <title>Zoogloea oleivorans genome sequencing and assembly.</title>
        <authorList>
            <person name="Tancsics A."/>
            <person name="Farkas M."/>
            <person name="Kriszt B."/>
            <person name="Maroti G."/>
            <person name="Horvath B."/>
        </authorList>
    </citation>
    <scope>NUCLEOTIDE SEQUENCE [LARGE SCALE GENOMIC DNA]</scope>
    <source>
        <strain evidence="3 4">Buc</strain>
    </source>
</reference>
<dbReference type="PRINTS" id="PR01438">
    <property type="entry name" value="UNVRSLSTRESS"/>
</dbReference>
<dbReference type="Gene3D" id="3.40.50.620">
    <property type="entry name" value="HUPs"/>
    <property type="match status" value="1"/>
</dbReference>